<comment type="caution">
    <text evidence="5">The sequence shown here is derived from an EMBL/GenBank/DDBJ whole genome shotgun (WGS) entry which is preliminary data.</text>
</comment>
<evidence type="ECO:0000259" key="4">
    <source>
        <dbReference type="SMART" id="SM00382"/>
    </source>
</evidence>
<dbReference type="InterPro" id="IPR003959">
    <property type="entry name" value="ATPase_AAA_core"/>
</dbReference>
<protein>
    <submittedName>
        <fullName evidence="5">AAA+-type ATPase</fullName>
    </submittedName>
</protein>
<evidence type="ECO:0000256" key="1">
    <source>
        <dbReference type="ARBA" id="ARBA00022741"/>
    </source>
</evidence>
<dbReference type="InterPro" id="IPR003593">
    <property type="entry name" value="AAA+_ATPase"/>
</dbReference>
<dbReference type="PANTHER" id="PTHR23077">
    <property type="entry name" value="AAA-FAMILY ATPASE"/>
    <property type="match status" value="1"/>
</dbReference>
<accession>A0ABP0C9B6</accession>
<evidence type="ECO:0000256" key="2">
    <source>
        <dbReference type="ARBA" id="ARBA00022840"/>
    </source>
</evidence>
<dbReference type="PANTHER" id="PTHR23077:SF27">
    <property type="entry name" value="ATPASE FAMILY GENE 2 PROTEIN HOMOLOG A"/>
    <property type="match status" value="1"/>
</dbReference>
<feature type="domain" description="AAA+ ATPase" evidence="4">
    <location>
        <begin position="330"/>
        <end position="476"/>
    </location>
</feature>
<reference evidence="5 6" key="1">
    <citation type="submission" date="2024-01" db="EMBL/GenBank/DDBJ databases">
        <authorList>
            <person name="Allen C."/>
            <person name="Tagirdzhanova G."/>
        </authorList>
    </citation>
    <scope>NUCLEOTIDE SEQUENCE [LARGE SCALE GENOMIC DNA]</scope>
</reference>
<dbReference type="Proteomes" id="UP001642405">
    <property type="component" value="Unassembled WGS sequence"/>
</dbReference>
<dbReference type="PROSITE" id="PS00674">
    <property type="entry name" value="AAA"/>
    <property type="match status" value="1"/>
</dbReference>
<feature type="compositionally biased region" description="Pro residues" evidence="3">
    <location>
        <begin position="284"/>
        <end position="295"/>
    </location>
</feature>
<dbReference type="Gene3D" id="1.10.8.60">
    <property type="match status" value="2"/>
</dbReference>
<dbReference type="InterPro" id="IPR027417">
    <property type="entry name" value="P-loop_NTPase"/>
</dbReference>
<evidence type="ECO:0000256" key="3">
    <source>
        <dbReference type="SAM" id="MobiDB-lite"/>
    </source>
</evidence>
<evidence type="ECO:0000313" key="6">
    <source>
        <dbReference type="Proteomes" id="UP001642405"/>
    </source>
</evidence>
<evidence type="ECO:0000313" key="5">
    <source>
        <dbReference type="EMBL" id="CAK7227735.1"/>
    </source>
</evidence>
<keyword evidence="1" id="KW-0547">Nucleotide-binding</keyword>
<feature type="compositionally biased region" description="Pro residues" evidence="3">
    <location>
        <begin position="202"/>
        <end position="217"/>
    </location>
</feature>
<dbReference type="Pfam" id="PF00004">
    <property type="entry name" value="AAA"/>
    <property type="match status" value="2"/>
</dbReference>
<dbReference type="EMBL" id="CAWUHB010000040">
    <property type="protein sequence ID" value="CAK7227735.1"/>
    <property type="molecule type" value="Genomic_DNA"/>
</dbReference>
<sequence>MAKHIDVNLASFRQEPAQKASARIIVSQDNLIQLTGALDNDRLCTVETLAIADGEPVRRKAVLWASPEPLKKSVARVSKAFCEAAGLNTNDKCRIIVDDRGLPDAREVDAEDITNRDGLVLLAPSTQENDLFAWTTILEDQLDLAEVVYPGMVLKDVYHRRTKRTFRIKTVDGRTDSVARFVVDQTSIHFIDAAQVDAGLPSPSPSPALPQPLPQTPKTPKTPKATLTTTLPLRTAAGANASPAASPSRRLQARTAPSSPAVKAAASKQPQTAVAAAPAAAPAAVPPPPPPPPPQPLVLGPIEGLDSVVEEINEGLTIFDPSIGYSRTELTCALVLQGDSGTGKTMILDRIAATGWGNVYPIRPNDKLTIIQETFQKAYEQRPSIITIDNLQKLLVEERNNRTAVIQCLCDFLDSIVCKSPAIDSAGVSHDEQSAQTPQVPQVVVLVTCLDYLKDVPEDLREPQRLSNVVELPFPEPAGRRAILRSFNMPLPPDRAESMIKELSHQTHAFNGHDLRKLTAKAMRLRGRKMAVARQKHKIMNGETNVDDVPPHLDAPFYLTEDDFRDARSSVGPSRMDGIDVKPRPVYWRDIHGQEELVQALKERVDMMNNPEKYRPFIKPFPRGFLLYGPPGCSKTMAAQALATESELNYFSVKGGELLNQYVGETERSVRDLFTKARRASPAVIFLDEIDALGGRRSDFGDSSASSGRGPQMVPALLSELDGFEPLDKVLVIAATNRPEALDPALLRTGRFDNHFYVPPPNETARRAIFESWTKGMRVSTDLDLDRLARESEQLSGAEILGICQKAGRSANRALLAQTGSDCITTESFLTEIQRTPKTITPAMLGHFEHWSPSYK</sequence>
<proteinExistence type="predicted"/>
<name>A0ABP0C9B6_9PEZI</name>
<dbReference type="SUPFAM" id="SSF52540">
    <property type="entry name" value="P-loop containing nucleoside triphosphate hydrolases"/>
    <property type="match status" value="2"/>
</dbReference>
<gene>
    <name evidence="5" type="primary">AFG2</name>
    <name evidence="5" type="ORF">SCUCBS95973_006644</name>
</gene>
<dbReference type="Gene3D" id="3.40.50.300">
    <property type="entry name" value="P-loop containing nucleotide triphosphate hydrolases"/>
    <property type="match status" value="2"/>
</dbReference>
<feature type="compositionally biased region" description="Low complexity" evidence="3">
    <location>
        <begin position="218"/>
        <end position="283"/>
    </location>
</feature>
<keyword evidence="6" id="KW-1185">Reference proteome</keyword>
<feature type="region of interest" description="Disordered" evidence="3">
    <location>
        <begin position="198"/>
        <end position="295"/>
    </location>
</feature>
<feature type="domain" description="AAA+ ATPase" evidence="4">
    <location>
        <begin position="621"/>
        <end position="762"/>
    </location>
</feature>
<dbReference type="InterPro" id="IPR050168">
    <property type="entry name" value="AAA_ATPase_domain"/>
</dbReference>
<dbReference type="InterPro" id="IPR003960">
    <property type="entry name" value="ATPase_AAA_CS"/>
</dbReference>
<keyword evidence="2" id="KW-0067">ATP-binding</keyword>
<organism evidence="5 6">
    <name type="scientific">Sporothrix curviconia</name>
    <dbReference type="NCBI Taxonomy" id="1260050"/>
    <lineage>
        <taxon>Eukaryota</taxon>
        <taxon>Fungi</taxon>
        <taxon>Dikarya</taxon>
        <taxon>Ascomycota</taxon>
        <taxon>Pezizomycotina</taxon>
        <taxon>Sordariomycetes</taxon>
        <taxon>Sordariomycetidae</taxon>
        <taxon>Ophiostomatales</taxon>
        <taxon>Ophiostomataceae</taxon>
        <taxon>Sporothrix</taxon>
    </lineage>
</organism>
<dbReference type="SMART" id="SM00382">
    <property type="entry name" value="AAA"/>
    <property type="match status" value="2"/>
</dbReference>